<protein>
    <submittedName>
        <fullName evidence="1">Uncharacterized protein</fullName>
    </submittedName>
</protein>
<sequence length="70" mass="7453">SLSNKCAEDKKATNLGRERGKNAVAAIVVTAETIAFSDAFSEPCSVLWEAVGRHHAASQVCSGRIFGYLL</sequence>
<reference evidence="1 2" key="1">
    <citation type="journal article" date="2017" name="ISME J.">
        <title>Energy and carbon metabolisms in a deep terrestrial subsurface fluid microbial community.</title>
        <authorList>
            <person name="Momper L."/>
            <person name="Jungbluth S.P."/>
            <person name="Lee M.D."/>
            <person name="Amend J.P."/>
        </authorList>
    </citation>
    <scope>NUCLEOTIDE SEQUENCE [LARGE SCALE GENOMIC DNA]</scope>
    <source>
        <strain evidence="1">SURF_17</strain>
    </source>
</reference>
<dbReference type="AlphaFoldDB" id="A0A419F3N0"/>
<evidence type="ECO:0000313" key="1">
    <source>
        <dbReference type="EMBL" id="RJP73033.1"/>
    </source>
</evidence>
<comment type="caution">
    <text evidence="1">The sequence shown here is derived from an EMBL/GenBank/DDBJ whole genome shotgun (WGS) entry which is preliminary data.</text>
</comment>
<evidence type="ECO:0000313" key="2">
    <source>
        <dbReference type="Proteomes" id="UP000285961"/>
    </source>
</evidence>
<feature type="non-terminal residue" evidence="1">
    <location>
        <position position="1"/>
    </location>
</feature>
<gene>
    <name evidence="1" type="ORF">C4532_05050</name>
</gene>
<name>A0A419F3N0_9BACT</name>
<organism evidence="1 2">
    <name type="scientific">Candidatus Abyssobacteria bacterium SURF_17</name>
    <dbReference type="NCBI Taxonomy" id="2093361"/>
    <lineage>
        <taxon>Bacteria</taxon>
        <taxon>Pseudomonadati</taxon>
        <taxon>Candidatus Hydrogenedentota</taxon>
        <taxon>Candidatus Abyssobacteria</taxon>
    </lineage>
</organism>
<dbReference type="EMBL" id="QZKI01000034">
    <property type="protein sequence ID" value="RJP73033.1"/>
    <property type="molecule type" value="Genomic_DNA"/>
</dbReference>
<dbReference type="Proteomes" id="UP000285961">
    <property type="component" value="Unassembled WGS sequence"/>
</dbReference>
<proteinExistence type="predicted"/>
<accession>A0A419F3N0</accession>